<dbReference type="SUPFAM" id="SSF47699">
    <property type="entry name" value="Bifunctional inhibitor/lipid-transfer protein/seed storage 2S albumin"/>
    <property type="match status" value="1"/>
</dbReference>
<keyword evidence="3" id="KW-1185">Reference proteome</keyword>
<reference evidence="2" key="1">
    <citation type="submission" date="2022-03" db="EMBL/GenBank/DDBJ databases">
        <title>A functionally conserved STORR gene fusion in Papaver species that diverged 16.8 million years ago.</title>
        <authorList>
            <person name="Catania T."/>
        </authorList>
    </citation>
    <scope>NUCLEOTIDE SEQUENCE</scope>
    <source>
        <strain evidence="2">S-191538</strain>
    </source>
</reference>
<dbReference type="InterPro" id="IPR039265">
    <property type="entry name" value="DIR1-like"/>
</dbReference>
<dbReference type="InterPro" id="IPR016140">
    <property type="entry name" value="Bifunc_inhib/LTP/seed_store"/>
</dbReference>
<dbReference type="EMBL" id="JAJJMA010226938">
    <property type="protein sequence ID" value="MCL7041739.1"/>
    <property type="molecule type" value="Genomic_DNA"/>
</dbReference>
<comment type="caution">
    <text evidence="2">The sequence shown here is derived from an EMBL/GenBank/DDBJ whole genome shotgun (WGS) entry which is preliminary data.</text>
</comment>
<organism evidence="2 3">
    <name type="scientific">Papaver nudicaule</name>
    <name type="common">Iceland poppy</name>
    <dbReference type="NCBI Taxonomy" id="74823"/>
    <lineage>
        <taxon>Eukaryota</taxon>
        <taxon>Viridiplantae</taxon>
        <taxon>Streptophyta</taxon>
        <taxon>Embryophyta</taxon>
        <taxon>Tracheophyta</taxon>
        <taxon>Spermatophyta</taxon>
        <taxon>Magnoliopsida</taxon>
        <taxon>Ranunculales</taxon>
        <taxon>Papaveraceae</taxon>
        <taxon>Papaveroideae</taxon>
        <taxon>Papaver</taxon>
    </lineage>
</organism>
<gene>
    <name evidence="2" type="ORF">MKW94_006817</name>
</gene>
<dbReference type="PANTHER" id="PTHR33122">
    <property type="entry name" value="LIPID BINDING PROTEIN-RELATED"/>
    <property type="match status" value="1"/>
</dbReference>
<dbReference type="InterPro" id="IPR036312">
    <property type="entry name" value="Bifun_inhib/LTP/seed_sf"/>
</dbReference>
<proteinExistence type="predicted"/>
<dbReference type="GO" id="GO:0009627">
    <property type="term" value="P:systemic acquired resistance"/>
    <property type="evidence" value="ECO:0007669"/>
    <property type="project" value="InterPro"/>
</dbReference>
<dbReference type="CDD" id="cd00010">
    <property type="entry name" value="AAI_LTSS"/>
    <property type="match status" value="1"/>
</dbReference>
<accession>A0AA41VI77</accession>
<dbReference type="PANTHER" id="PTHR33122:SF4">
    <property type="entry name" value="OS04G0415800 PROTEIN"/>
    <property type="match status" value="1"/>
</dbReference>
<evidence type="ECO:0000259" key="1">
    <source>
        <dbReference type="Pfam" id="PF00234"/>
    </source>
</evidence>
<dbReference type="Pfam" id="PF00234">
    <property type="entry name" value="Tryp_alpha_amyl"/>
    <property type="match status" value="1"/>
</dbReference>
<protein>
    <recommendedName>
        <fullName evidence="1">Bifunctional inhibitor/plant lipid transfer protein/seed storage helical domain-containing protein</fullName>
    </recommendedName>
</protein>
<dbReference type="Gene3D" id="1.10.110.10">
    <property type="entry name" value="Plant lipid-transfer and hydrophobic proteins"/>
    <property type="match status" value="1"/>
</dbReference>
<name>A0AA41VI77_PAPNU</name>
<evidence type="ECO:0000313" key="2">
    <source>
        <dbReference type="EMBL" id="MCL7041739.1"/>
    </source>
</evidence>
<dbReference type="Proteomes" id="UP001177140">
    <property type="component" value="Unassembled WGS sequence"/>
</dbReference>
<dbReference type="AlphaFoldDB" id="A0AA41VI77"/>
<evidence type="ECO:0000313" key="3">
    <source>
        <dbReference type="Proteomes" id="UP001177140"/>
    </source>
</evidence>
<dbReference type="GO" id="GO:0005504">
    <property type="term" value="F:fatty acid binding"/>
    <property type="evidence" value="ECO:0007669"/>
    <property type="project" value="InterPro"/>
</dbReference>
<feature type="domain" description="Bifunctional inhibitor/plant lipid transfer protein/seed storage helical" evidence="1">
    <location>
        <begin position="4"/>
        <end position="75"/>
    </location>
</feature>
<sequence length="81" mass="8642">MEALKLLPCASAAEREDAEVSGRCCSAVEKLLRKPRCLCAVVLSNFAKSSGVNPSIAITIPERCAIADRPIGYKCGDYTLP</sequence>